<protein>
    <submittedName>
        <fullName evidence="1">Uncharacterized protein</fullName>
    </submittedName>
</protein>
<dbReference type="AlphaFoldDB" id="A0A8E3B2E1"/>
<proteinExistence type="predicted"/>
<name>A0A8E3B2E1_RHILI</name>
<evidence type="ECO:0000313" key="1">
    <source>
        <dbReference type="EMBL" id="PWJ88390.1"/>
    </source>
</evidence>
<dbReference type="RefSeq" id="WP_281277046.1">
    <property type="nucleotide sequence ID" value="NZ_QGGH01000011.1"/>
</dbReference>
<accession>A0A8E3B2E1</accession>
<organism evidence="1 2">
    <name type="scientific">Rhizobium loti</name>
    <name type="common">Mesorhizobium loti</name>
    <dbReference type="NCBI Taxonomy" id="381"/>
    <lineage>
        <taxon>Bacteria</taxon>
        <taxon>Pseudomonadati</taxon>
        <taxon>Pseudomonadota</taxon>
        <taxon>Alphaproteobacteria</taxon>
        <taxon>Hyphomicrobiales</taxon>
        <taxon>Phyllobacteriaceae</taxon>
        <taxon>Mesorhizobium</taxon>
    </lineage>
</organism>
<reference evidence="1 2" key="1">
    <citation type="submission" date="2018-05" db="EMBL/GenBank/DDBJ databases">
        <title>Genomic Encyclopedia of Type Strains, Phase IV (KMG-IV): sequencing the most valuable type-strain genomes for metagenomic binning, comparative biology and taxonomic classification.</title>
        <authorList>
            <person name="Goeker M."/>
        </authorList>
    </citation>
    <scope>NUCLEOTIDE SEQUENCE [LARGE SCALE GENOMIC DNA]</scope>
    <source>
        <strain evidence="1 2">DSM 2626</strain>
    </source>
</reference>
<comment type="caution">
    <text evidence="1">The sequence shown here is derived from an EMBL/GenBank/DDBJ whole genome shotgun (WGS) entry which is preliminary data.</text>
</comment>
<gene>
    <name evidence="1" type="ORF">C8D77_111113</name>
</gene>
<evidence type="ECO:0000313" key="2">
    <source>
        <dbReference type="Proteomes" id="UP000245631"/>
    </source>
</evidence>
<sequence length="42" mass="5046">MTQLQVQSLRTNQLWALLRTNNAHSDQVYWTKVELRRRGYAV</sequence>
<dbReference type="EMBL" id="QGGH01000011">
    <property type="protein sequence ID" value="PWJ88390.1"/>
    <property type="molecule type" value="Genomic_DNA"/>
</dbReference>
<dbReference type="Proteomes" id="UP000245631">
    <property type="component" value="Unassembled WGS sequence"/>
</dbReference>
<dbReference type="GeneID" id="80548274"/>